<feature type="compositionally biased region" description="Basic and acidic residues" evidence="1">
    <location>
        <begin position="184"/>
        <end position="203"/>
    </location>
</feature>
<feature type="region of interest" description="Disordered" evidence="1">
    <location>
        <begin position="114"/>
        <end position="147"/>
    </location>
</feature>
<comment type="caution">
    <text evidence="2">The sequence shown here is derived from an EMBL/GenBank/DDBJ whole genome shotgun (WGS) entry which is preliminary data.</text>
</comment>
<gene>
    <name evidence="2" type="ORF">CBR_g22210</name>
</gene>
<feature type="compositionally biased region" description="Acidic residues" evidence="1">
    <location>
        <begin position="125"/>
        <end position="134"/>
    </location>
</feature>
<evidence type="ECO:0000256" key="1">
    <source>
        <dbReference type="SAM" id="MobiDB-lite"/>
    </source>
</evidence>
<proteinExistence type="predicted"/>
<name>A0A388L2J8_CHABU</name>
<keyword evidence="3" id="KW-1185">Reference proteome</keyword>
<accession>A0A388L2J8</accession>
<protein>
    <submittedName>
        <fullName evidence="2">Uncharacterized protein</fullName>
    </submittedName>
</protein>
<evidence type="ECO:0000313" key="3">
    <source>
        <dbReference type="Proteomes" id="UP000265515"/>
    </source>
</evidence>
<organism evidence="2 3">
    <name type="scientific">Chara braunii</name>
    <name type="common">Braun's stonewort</name>
    <dbReference type="NCBI Taxonomy" id="69332"/>
    <lineage>
        <taxon>Eukaryota</taxon>
        <taxon>Viridiplantae</taxon>
        <taxon>Streptophyta</taxon>
        <taxon>Charophyceae</taxon>
        <taxon>Charales</taxon>
        <taxon>Characeae</taxon>
        <taxon>Chara</taxon>
    </lineage>
</organism>
<evidence type="ECO:0000313" key="2">
    <source>
        <dbReference type="EMBL" id="GBG76462.1"/>
    </source>
</evidence>
<dbReference type="Gramene" id="GBG76462">
    <property type="protein sequence ID" value="GBG76462"/>
    <property type="gene ID" value="CBR_g22210"/>
</dbReference>
<dbReference type="AlphaFoldDB" id="A0A388L2J8"/>
<reference evidence="2 3" key="1">
    <citation type="journal article" date="2018" name="Cell">
        <title>The Chara Genome: Secondary Complexity and Implications for Plant Terrestrialization.</title>
        <authorList>
            <person name="Nishiyama T."/>
            <person name="Sakayama H."/>
            <person name="Vries J.D."/>
            <person name="Buschmann H."/>
            <person name="Saint-Marcoux D."/>
            <person name="Ullrich K.K."/>
            <person name="Haas F.B."/>
            <person name="Vanderstraeten L."/>
            <person name="Becker D."/>
            <person name="Lang D."/>
            <person name="Vosolsobe S."/>
            <person name="Rombauts S."/>
            <person name="Wilhelmsson P.K.I."/>
            <person name="Janitza P."/>
            <person name="Kern R."/>
            <person name="Heyl A."/>
            <person name="Rumpler F."/>
            <person name="Villalobos L.I.A.C."/>
            <person name="Clay J.M."/>
            <person name="Skokan R."/>
            <person name="Toyoda A."/>
            <person name="Suzuki Y."/>
            <person name="Kagoshima H."/>
            <person name="Schijlen E."/>
            <person name="Tajeshwar N."/>
            <person name="Catarino B."/>
            <person name="Hetherington A.J."/>
            <person name="Saltykova A."/>
            <person name="Bonnot C."/>
            <person name="Breuninger H."/>
            <person name="Symeonidi A."/>
            <person name="Radhakrishnan G.V."/>
            <person name="Van Nieuwerburgh F."/>
            <person name="Deforce D."/>
            <person name="Chang C."/>
            <person name="Karol K.G."/>
            <person name="Hedrich R."/>
            <person name="Ulvskov P."/>
            <person name="Glockner G."/>
            <person name="Delwiche C.F."/>
            <person name="Petrasek J."/>
            <person name="Van de Peer Y."/>
            <person name="Friml J."/>
            <person name="Beilby M."/>
            <person name="Dolan L."/>
            <person name="Kohara Y."/>
            <person name="Sugano S."/>
            <person name="Fujiyama A."/>
            <person name="Delaux P.-M."/>
            <person name="Quint M."/>
            <person name="TheiBen G."/>
            <person name="Hagemann M."/>
            <person name="Harholt J."/>
            <person name="Dunand C."/>
            <person name="Zachgo S."/>
            <person name="Langdale J."/>
            <person name="Maumus F."/>
            <person name="Straeten D.V.D."/>
            <person name="Gould S.B."/>
            <person name="Rensing S.A."/>
        </authorList>
    </citation>
    <scope>NUCLEOTIDE SEQUENCE [LARGE SCALE GENOMIC DNA]</scope>
    <source>
        <strain evidence="2 3">S276</strain>
    </source>
</reference>
<dbReference type="EMBL" id="BFEA01000245">
    <property type="protein sequence ID" value="GBG76462.1"/>
    <property type="molecule type" value="Genomic_DNA"/>
</dbReference>
<feature type="region of interest" description="Disordered" evidence="1">
    <location>
        <begin position="183"/>
        <end position="203"/>
    </location>
</feature>
<dbReference type="Proteomes" id="UP000265515">
    <property type="component" value="Unassembled WGS sequence"/>
</dbReference>
<sequence>MVSTRVDWLTGGFIGFNVTGVILQNGPMMDMHVSATQANEKQTLRDGNVVVDLGDGHEVDGDTREMATREMPTSEMAARKMATPEMAARAMAMREKARRDILTCRRGHVGYSRARDVDAGNGDTGDGDAGDGDAGDGNGGDGDAMPMPAARADGEGAMLATTDLWRKFAECYRRRSNGGCIRAGPERTGGRETFRERVHGNRG</sequence>